<dbReference type="AlphaFoldDB" id="A0AAD4E0Q6"/>
<accession>A0AAD4E0Q6</accession>
<dbReference type="RefSeq" id="XP_041221709.1">
    <property type="nucleotide sequence ID" value="XM_041369845.1"/>
</dbReference>
<evidence type="ECO:0000313" key="2">
    <source>
        <dbReference type="Proteomes" id="UP001195769"/>
    </source>
</evidence>
<evidence type="ECO:0000313" key="1">
    <source>
        <dbReference type="EMBL" id="KAG1896133.1"/>
    </source>
</evidence>
<dbReference type="PANTHER" id="PTHR14187">
    <property type="entry name" value="ALPHA KINASE/ELONGATION FACTOR 2 KINASE"/>
    <property type="match status" value="1"/>
</dbReference>
<proteinExistence type="predicted"/>
<dbReference type="EMBL" id="JABBWK010000058">
    <property type="protein sequence ID" value="KAG1896133.1"/>
    <property type="molecule type" value="Genomic_DNA"/>
</dbReference>
<dbReference type="InterPro" id="IPR043129">
    <property type="entry name" value="ATPase_NBD"/>
</dbReference>
<dbReference type="PANTHER" id="PTHR14187:SF5">
    <property type="entry name" value="HEAT SHOCK 70 KDA PROTEIN 12A"/>
    <property type="match status" value="1"/>
</dbReference>
<comment type="caution">
    <text evidence="1">The sequence shown here is derived from an EMBL/GenBank/DDBJ whole genome shotgun (WGS) entry which is preliminary data.</text>
</comment>
<dbReference type="SUPFAM" id="SSF53067">
    <property type="entry name" value="Actin-like ATPase domain"/>
    <property type="match status" value="2"/>
</dbReference>
<sequence>MLLRQPYRGPVHKLVLAFDVGTAYSSISYCILQPGGVPRIQPVTRYPAQEHSGGSSKIPSILYYDSNGTARAIGAEAQQEHIIEMAEEDGWIKLEWWKLHLRPRHLVANHITDDDIPPLPRGKNVVEVLGDFMQYLFRCARSYIEESHSNGSALWRSLDNRIEFVLTHPNGWEGPQQKQIRIAAVLGGLIPSTEDGMARVHLLTEGEASLHYCVANTLASNALSKTPILVPEDDGEDDDISASQGVVVIDAGGGTVDLSAYSMTLSPTLIKEIAATECRLQGSVFVTRRAHDLLQEKLSGSRFGTSDMVQHMTDIFDRTTKVRFRNPEDPSYIKFGTLRDKDVQRDIRAGQLKLSGQVLQDVAELFEPSICSIIEAFETQRKAAGTPITFVFFVGGFAASDWMFAKLLAYFQSLNISFSRPENHCNQVVANGAVSFFIDHLVSSRVARFTYGTECTVLFNPFDMKHRARQKEVFRSVSGILALPRAFSSILTKGTLVSEQQEFSKTFAIPRYNQAACNQVHVCIISYRGLLRNPGWMDTERSLFSRLCTVHADTSTIAEKLMLKRSAEGSRYYTMEIKVILLFGLTELKAMISWEDGVSHRFPDGITSLTCAF</sequence>
<protein>
    <submittedName>
        <fullName evidence="1">Uncharacterized protein</fullName>
    </submittedName>
</protein>
<dbReference type="Proteomes" id="UP001195769">
    <property type="component" value="Unassembled WGS sequence"/>
</dbReference>
<name>A0AAD4E0Q6_9AGAM</name>
<dbReference type="GeneID" id="64664143"/>
<gene>
    <name evidence="1" type="ORF">F5891DRAFT_1247957</name>
</gene>
<dbReference type="Gene3D" id="3.30.420.40">
    <property type="match status" value="1"/>
</dbReference>
<reference evidence="1" key="1">
    <citation type="journal article" date="2020" name="New Phytol.">
        <title>Comparative genomics reveals dynamic genome evolution in host specialist ectomycorrhizal fungi.</title>
        <authorList>
            <person name="Lofgren L.A."/>
            <person name="Nguyen N.H."/>
            <person name="Vilgalys R."/>
            <person name="Ruytinx J."/>
            <person name="Liao H.L."/>
            <person name="Branco S."/>
            <person name="Kuo A."/>
            <person name="LaButti K."/>
            <person name="Lipzen A."/>
            <person name="Andreopoulos W."/>
            <person name="Pangilinan J."/>
            <person name="Riley R."/>
            <person name="Hundley H."/>
            <person name="Na H."/>
            <person name="Barry K."/>
            <person name="Grigoriev I.V."/>
            <person name="Stajich J.E."/>
            <person name="Kennedy P.G."/>
        </authorList>
    </citation>
    <scope>NUCLEOTIDE SEQUENCE</scope>
    <source>
        <strain evidence="1">FC203</strain>
    </source>
</reference>
<keyword evidence="2" id="KW-1185">Reference proteome</keyword>
<dbReference type="CDD" id="cd10170">
    <property type="entry name" value="ASKHA_NBD_HSP70"/>
    <property type="match status" value="1"/>
</dbReference>
<organism evidence="1 2">
    <name type="scientific">Suillus fuscotomentosus</name>
    <dbReference type="NCBI Taxonomy" id="1912939"/>
    <lineage>
        <taxon>Eukaryota</taxon>
        <taxon>Fungi</taxon>
        <taxon>Dikarya</taxon>
        <taxon>Basidiomycota</taxon>
        <taxon>Agaricomycotina</taxon>
        <taxon>Agaricomycetes</taxon>
        <taxon>Agaricomycetidae</taxon>
        <taxon>Boletales</taxon>
        <taxon>Suillineae</taxon>
        <taxon>Suillaceae</taxon>
        <taxon>Suillus</taxon>
    </lineage>
</organism>